<feature type="region of interest" description="Disordered" evidence="1">
    <location>
        <begin position="20"/>
        <end position="39"/>
    </location>
</feature>
<dbReference type="Pfam" id="PF19493">
    <property type="entry name" value="Trypco1"/>
    <property type="match status" value="1"/>
</dbReference>
<accession>A0ABX9Y2A3</accession>
<gene>
    <name evidence="3" type="ORF">DLJ60_16400</name>
</gene>
<feature type="domain" description="Trypsin-co-occurring" evidence="2">
    <location>
        <begin position="5"/>
        <end position="99"/>
    </location>
</feature>
<comment type="caution">
    <text evidence="3">The sequence shown here is derived from an EMBL/GenBank/DDBJ whole genome shotgun (WGS) entry which is preliminary data.</text>
</comment>
<reference evidence="3 4" key="1">
    <citation type="submission" date="2018-05" db="EMBL/GenBank/DDBJ databases">
        <title>Micromonospora from Atacama Desert.</title>
        <authorList>
            <person name="Carro L."/>
            <person name="Goodfellow M."/>
            <person name="Klenk H.-P."/>
        </authorList>
    </citation>
    <scope>NUCLEOTIDE SEQUENCE [LARGE SCALE GENOMIC DNA]</scope>
    <source>
        <strain evidence="3 4">LB41</strain>
    </source>
</reference>
<evidence type="ECO:0000256" key="1">
    <source>
        <dbReference type="SAM" id="MobiDB-lite"/>
    </source>
</evidence>
<sequence length="105" mass="11414">MHGADPVLIEVDGQDLDIRGESAGIGPVGRSGRTEPRSFEESLRSVRAAALEAMRVFREDLGPSEVKLTFAVKMTAEMNAVIAKTAYEGNLGVELVWRREDSAPK</sequence>
<protein>
    <recommendedName>
        <fullName evidence="2">Trypsin-co-occurring domain-containing protein</fullName>
    </recommendedName>
</protein>
<evidence type="ECO:0000259" key="2">
    <source>
        <dbReference type="Pfam" id="PF19493"/>
    </source>
</evidence>
<dbReference type="Proteomes" id="UP000274694">
    <property type="component" value="Unassembled WGS sequence"/>
</dbReference>
<name>A0ABX9Y2A3_MICCH</name>
<dbReference type="InterPro" id="IPR045794">
    <property type="entry name" value="Trypco1"/>
</dbReference>
<keyword evidence="4" id="KW-1185">Reference proteome</keyword>
<evidence type="ECO:0000313" key="4">
    <source>
        <dbReference type="Proteomes" id="UP000274694"/>
    </source>
</evidence>
<evidence type="ECO:0000313" key="3">
    <source>
        <dbReference type="EMBL" id="RQW91780.1"/>
    </source>
</evidence>
<proteinExistence type="predicted"/>
<organism evidence="3 4">
    <name type="scientific">Micromonospora chalcea</name>
    <dbReference type="NCBI Taxonomy" id="1874"/>
    <lineage>
        <taxon>Bacteria</taxon>
        <taxon>Bacillati</taxon>
        <taxon>Actinomycetota</taxon>
        <taxon>Actinomycetes</taxon>
        <taxon>Micromonosporales</taxon>
        <taxon>Micromonosporaceae</taxon>
        <taxon>Micromonospora</taxon>
    </lineage>
</organism>
<dbReference type="NCBIfam" id="NF041216">
    <property type="entry name" value="CU044_2847_fam"/>
    <property type="match status" value="1"/>
</dbReference>
<dbReference type="EMBL" id="QGTA01000199">
    <property type="protein sequence ID" value="RQW91780.1"/>
    <property type="molecule type" value="Genomic_DNA"/>
</dbReference>